<accession>A0ACB8UAC0</accession>
<comment type="caution">
    <text evidence="1">The sequence shown here is derived from an EMBL/GenBank/DDBJ whole genome shotgun (WGS) entry which is preliminary data.</text>
</comment>
<keyword evidence="2" id="KW-1185">Reference proteome</keyword>
<gene>
    <name evidence="1" type="ORF">BDY19DRAFT_685202</name>
</gene>
<sequence>MRYTQPTEQNSAFFILSDDATAPPPPDQPGMIGETLDSGPYQLGLPENIGRHEASARFDDSADYWSDPLNDLFDGSSSQACATDSFTELPAHLQLCREIPSEEVIHGGPETAVYDDYPADPMTGLLRECYQYDSVHGGLQVPPHITLSSGVHVRPNAADADPSGINGCVRPSRIEHGVPWGAQAETSVSPANLFNTVGYYHNGYSELAQGRSITLPGTSHDVWLELANCLLNPGTVPLSSSVSYPASVSTKQVTEPGSEFTVSGYRGHPTVRSGSVEASSATEPVLGSPQLPSSFAGPTTTADGQTVRIRCSESPDCRKTFRGSHERERHIKLVHKKKRVGPCLKCHRTFARDDSFIRHLRGPKNVQCVEFYNNLVLGYGKYCDVGSCSWWNIAKKFVGSG</sequence>
<proteinExistence type="predicted"/>
<protein>
    <submittedName>
        <fullName evidence="1">Uncharacterized protein</fullName>
    </submittedName>
</protein>
<evidence type="ECO:0000313" key="1">
    <source>
        <dbReference type="EMBL" id="KAI0091139.1"/>
    </source>
</evidence>
<dbReference type="Proteomes" id="UP001055072">
    <property type="component" value="Unassembled WGS sequence"/>
</dbReference>
<dbReference type="EMBL" id="MU274906">
    <property type="protein sequence ID" value="KAI0091139.1"/>
    <property type="molecule type" value="Genomic_DNA"/>
</dbReference>
<evidence type="ECO:0000313" key="2">
    <source>
        <dbReference type="Proteomes" id="UP001055072"/>
    </source>
</evidence>
<organism evidence="1 2">
    <name type="scientific">Irpex rosettiformis</name>
    <dbReference type="NCBI Taxonomy" id="378272"/>
    <lineage>
        <taxon>Eukaryota</taxon>
        <taxon>Fungi</taxon>
        <taxon>Dikarya</taxon>
        <taxon>Basidiomycota</taxon>
        <taxon>Agaricomycotina</taxon>
        <taxon>Agaricomycetes</taxon>
        <taxon>Polyporales</taxon>
        <taxon>Irpicaceae</taxon>
        <taxon>Irpex</taxon>
    </lineage>
</organism>
<name>A0ACB8UAC0_9APHY</name>
<reference evidence="1" key="1">
    <citation type="journal article" date="2021" name="Environ. Microbiol.">
        <title>Gene family expansions and transcriptome signatures uncover fungal adaptations to wood decay.</title>
        <authorList>
            <person name="Hage H."/>
            <person name="Miyauchi S."/>
            <person name="Viragh M."/>
            <person name="Drula E."/>
            <person name="Min B."/>
            <person name="Chaduli D."/>
            <person name="Navarro D."/>
            <person name="Favel A."/>
            <person name="Norest M."/>
            <person name="Lesage-Meessen L."/>
            <person name="Balint B."/>
            <person name="Merenyi Z."/>
            <person name="de Eugenio L."/>
            <person name="Morin E."/>
            <person name="Martinez A.T."/>
            <person name="Baldrian P."/>
            <person name="Stursova M."/>
            <person name="Martinez M.J."/>
            <person name="Novotny C."/>
            <person name="Magnuson J.K."/>
            <person name="Spatafora J.W."/>
            <person name="Maurice S."/>
            <person name="Pangilinan J."/>
            <person name="Andreopoulos W."/>
            <person name="LaButti K."/>
            <person name="Hundley H."/>
            <person name="Na H."/>
            <person name="Kuo A."/>
            <person name="Barry K."/>
            <person name="Lipzen A."/>
            <person name="Henrissat B."/>
            <person name="Riley R."/>
            <person name="Ahrendt S."/>
            <person name="Nagy L.G."/>
            <person name="Grigoriev I.V."/>
            <person name="Martin F."/>
            <person name="Rosso M.N."/>
        </authorList>
    </citation>
    <scope>NUCLEOTIDE SEQUENCE</scope>
    <source>
        <strain evidence="1">CBS 384.51</strain>
    </source>
</reference>